<dbReference type="FunFam" id="3.40.50.300:FF:000285">
    <property type="entry name" value="Sporulation initiation inhibitor Soj"/>
    <property type="match status" value="1"/>
</dbReference>
<evidence type="ECO:0000313" key="4">
    <source>
        <dbReference type="Proteomes" id="UP000029999"/>
    </source>
</evidence>
<gene>
    <name evidence="3" type="primary">parA</name>
    <name evidence="3" type="ORF">LP43_0940</name>
</gene>
<dbReference type="PANTHER" id="PTHR13696:SF69">
    <property type="entry name" value="PLASMID PARTITIONING PROTEIN-RELATED"/>
    <property type="match status" value="1"/>
</dbReference>
<dbReference type="SUPFAM" id="SSF52540">
    <property type="entry name" value="P-loop containing nucleoside triphosphate hydrolases"/>
    <property type="match status" value="1"/>
</dbReference>
<evidence type="ECO:0000313" key="3">
    <source>
        <dbReference type="EMBL" id="KGM07330.1"/>
    </source>
</evidence>
<comment type="similarity">
    <text evidence="1">To B.subtilis soj.</text>
</comment>
<dbReference type="InterPro" id="IPR050678">
    <property type="entry name" value="DNA_Partitioning_ATPase"/>
</dbReference>
<accession>A0A0A0BHJ0</accession>
<feature type="domain" description="AAA" evidence="2">
    <location>
        <begin position="2"/>
        <end position="180"/>
    </location>
</feature>
<dbReference type="EMBL" id="JRQD01000002">
    <property type="protein sequence ID" value="KGM07330.1"/>
    <property type="molecule type" value="Genomic_DNA"/>
</dbReference>
<dbReference type="PIRSF" id="PIRSF009320">
    <property type="entry name" value="Nuc_binding_HP_1000"/>
    <property type="match status" value="1"/>
</dbReference>
<comment type="caution">
    <text evidence="3">The sequence shown here is derived from an EMBL/GenBank/DDBJ whole genome shotgun (WGS) entry which is preliminary data.</text>
</comment>
<evidence type="ECO:0000256" key="1">
    <source>
        <dbReference type="ARBA" id="ARBA00060876"/>
    </source>
</evidence>
<dbReference type="Pfam" id="PF13614">
    <property type="entry name" value="AAA_31"/>
    <property type="match status" value="1"/>
</dbReference>
<dbReference type="PANTHER" id="PTHR13696">
    <property type="entry name" value="P-LOOP CONTAINING NUCLEOSIDE TRIPHOSPHATE HYDROLASE"/>
    <property type="match status" value="1"/>
</dbReference>
<evidence type="ECO:0000259" key="2">
    <source>
        <dbReference type="Pfam" id="PF13614"/>
    </source>
</evidence>
<organism evidence="3 4">
    <name type="scientific">Methylophaga thiooxydans</name>
    <dbReference type="NCBI Taxonomy" id="392484"/>
    <lineage>
        <taxon>Bacteria</taxon>
        <taxon>Pseudomonadati</taxon>
        <taxon>Pseudomonadota</taxon>
        <taxon>Gammaproteobacteria</taxon>
        <taxon>Thiotrichales</taxon>
        <taxon>Piscirickettsiaceae</taxon>
        <taxon>Methylophaga</taxon>
    </lineage>
</organism>
<dbReference type="Gene3D" id="3.40.50.300">
    <property type="entry name" value="P-loop containing nucleotide triphosphate hydrolases"/>
    <property type="match status" value="1"/>
</dbReference>
<dbReference type="InterPro" id="IPR025669">
    <property type="entry name" value="AAA_dom"/>
</dbReference>
<dbReference type="Proteomes" id="UP000029999">
    <property type="component" value="Unassembled WGS sequence"/>
</dbReference>
<dbReference type="AlphaFoldDB" id="A0A0A0BHJ0"/>
<reference evidence="3 4" key="1">
    <citation type="submission" date="2014-09" db="EMBL/GenBank/DDBJ databases">
        <authorList>
            <person name="Grob C."/>
            <person name="Taubert M."/>
            <person name="Howat A.M."/>
            <person name="Burns O.J."/>
            <person name="Dixon J.L."/>
            <person name="Chen Y."/>
            <person name="Murrell J.C."/>
        </authorList>
    </citation>
    <scope>NUCLEOTIDE SEQUENCE [LARGE SCALE GENOMIC DNA]</scope>
    <source>
        <strain evidence="3">L4</strain>
    </source>
</reference>
<protein>
    <submittedName>
        <fullName evidence="3">Chromosome (Plasmid) partitioning protein ParA</fullName>
    </submittedName>
</protein>
<dbReference type="CDD" id="cd02042">
    <property type="entry name" value="ParAB_family"/>
    <property type="match status" value="1"/>
</dbReference>
<sequence length="262" mass="29296">MTVWAICNQKGGVAKTTTVISLASLLAQRGESTLILDLDPHGSLTTYLGYDPDVIETSIYTLFQKLDNTPKEAIFQSLKKTRHDNLFLLPASTAMATLDRQLGAQQGKGLIIRKTLSFFKDRFQHVFIDCPPMLGVLMINALAACDKLLIPVQTEFLSLKGLEHMLHTVSMINHSRHSELPYLIVPTMHDNRAKAANDCLQQLYQQYGKHVWDHVVPVDPSFREASKLGMPLPEMNINAEGSQAYQQLLTELIQPQAKFSHG</sequence>
<name>A0A0A0BHJ0_9GAMM</name>
<proteinExistence type="predicted"/>
<dbReference type="InterPro" id="IPR027417">
    <property type="entry name" value="P-loop_NTPase"/>
</dbReference>
<dbReference type="STRING" id="392484.LP43_0940"/>
<dbReference type="RefSeq" id="WP_036312525.1">
    <property type="nucleotide sequence ID" value="NZ_JADFAB010000001.1"/>
</dbReference>